<accession>A0AAD0VVQ9</accession>
<reference evidence="4 5" key="1">
    <citation type="submission" date="2018-07" db="EMBL/GenBank/DDBJ databases">
        <title>Complete genome sequence of a Pseudomonas plecoglossicida strain pathogenic to the marine fish, Larimichthys crocea.</title>
        <authorList>
            <person name="Tao Z."/>
        </authorList>
    </citation>
    <scope>NUCLEOTIDE SEQUENCE [LARGE SCALE GENOMIC DNA]</scope>
    <source>
        <strain evidence="4 5">XSDHY-P</strain>
    </source>
</reference>
<gene>
    <name evidence="4" type="ORF">DVB73_25135</name>
</gene>
<dbReference type="Proteomes" id="UP000256503">
    <property type="component" value="Chromosome"/>
</dbReference>
<evidence type="ECO:0000256" key="2">
    <source>
        <dbReference type="SAM" id="Phobius"/>
    </source>
</evidence>
<evidence type="ECO:0000256" key="1">
    <source>
        <dbReference type="SAM" id="MobiDB-lite"/>
    </source>
</evidence>
<dbReference type="NCBIfam" id="TIGR03349">
    <property type="entry name" value="IV_VI_DotU"/>
    <property type="match status" value="1"/>
</dbReference>
<organism evidence="4 5">
    <name type="scientific">Pseudomonas plecoglossicida</name>
    <dbReference type="NCBI Taxonomy" id="70775"/>
    <lineage>
        <taxon>Bacteria</taxon>
        <taxon>Pseudomonadati</taxon>
        <taxon>Pseudomonadota</taxon>
        <taxon>Gammaproteobacteria</taxon>
        <taxon>Pseudomonadales</taxon>
        <taxon>Pseudomonadaceae</taxon>
        <taxon>Pseudomonas</taxon>
    </lineage>
</organism>
<dbReference type="EMBL" id="CP031146">
    <property type="protein sequence ID" value="AXM98848.1"/>
    <property type="molecule type" value="Genomic_DNA"/>
</dbReference>
<dbReference type="InterPro" id="IPR038522">
    <property type="entry name" value="T4/T6SS_DotU_sf"/>
</dbReference>
<keyword evidence="2" id="KW-0472">Membrane</keyword>
<sequence length="301" mass="34493">MSTTISSENGLRDRRFNAVAEASAPNEENGLPSDPPRDDFLRTAPTAGIPDKTSIVYDTVLRTDDDADLQFQLRGHSLNPLIDAAQPLFGLVIRLRRLERCNDIPKLYASVRDQITALSEEIRQHGYDAATQLAYRYALCAFIDEAVMATEWGRQSVWRERSLLSYHHNETWGGEKFFTVLARMQMDPTRYKDVLEFKYLCLCLGFMGKYGQQHNSKDSLNTLILKLHRMLRAQRGDTPEHLTDTPDNVASRHYRQARQWPLWTPWVVATIVLVATYLYFSISLDSSTEQVLLRLEGILKP</sequence>
<name>A0AAD0VVQ9_PSEDL</name>
<dbReference type="RefSeq" id="WP_016393536.1">
    <property type="nucleotide sequence ID" value="NZ_CP031146.1"/>
</dbReference>
<feature type="transmembrane region" description="Helical" evidence="2">
    <location>
        <begin position="260"/>
        <end position="280"/>
    </location>
</feature>
<protein>
    <submittedName>
        <fullName evidence="4">DotU family type IV/VI secretion system protein</fullName>
    </submittedName>
</protein>
<dbReference type="PANTHER" id="PTHR38033">
    <property type="entry name" value="MEMBRANE PROTEIN-RELATED"/>
    <property type="match status" value="1"/>
</dbReference>
<dbReference type="GeneID" id="49616715"/>
<evidence type="ECO:0000313" key="4">
    <source>
        <dbReference type="EMBL" id="AXM98848.1"/>
    </source>
</evidence>
<dbReference type="NCBIfam" id="NF038228">
    <property type="entry name" value="IcmH_DotU_IVB"/>
    <property type="match status" value="1"/>
</dbReference>
<evidence type="ECO:0000259" key="3">
    <source>
        <dbReference type="Pfam" id="PF09850"/>
    </source>
</evidence>
<keyword evidence="2" id="KW-0812">Transmembrane</keyword>
<feature type="domain" description="Type IV / VI secretion system DotU" evidence="3">
    <location>
        <begin position="80"/>
        <end position="282"/>
    </location>
</feature>
<dbReference type="InterPro" id="IPR017732">
    <property type="entry name" value="T4/T6SS_DotU"/>
</dbReference>
<feature type="region of interest" description="Disordered" evidence="1">
    <location>
        <begin position="1"/>
        <end position="38"/>
    </location>
</feature>
<dbReference type="Gene3D" id="1.25.40.590">
    <property type="entry name" value="Type IV / VI secretion system, DotU"/>
    <property type="match status" value="1"/>
</dbReference>
<dbReference type="Pfam" id="PF09850">
    <property type="entry name" value="DotU"/>
    <property type="match status" value="1"/>
</dbReference>
<dbReference type="AlphaFoldDB" id="A0AAD0VVQ9"/>
<keyword evidence="2" id="KW-1133">Transmembrane helix</keyword>
<proteinExistence type="predicted"/>
<dbReference type="PANTHER" id="PTHR38033:SF1">
    <property type="entry name" value="DOTU FAMILY TYPE IV_VI SECRETION SYSTEM PROTEIN"/>
    <property type="match status" value="1"/>
</dbReference>
<evidence type="ECO:0000313" key="5">
    <source>
        <dbReference type="Proteomes" id="UP000256503"/>
    </source>
</evidence>